<dbReference type="EMBL" id="MTHD01000002">
    <property type="protein sequence ID" value="OMG54852.1"/>
    <property type="molecule type" value="Genomic_DNA"/>
</dbReference>
<reference evidence="2 3" key="1">
    <citation type="submission" date="2016-10" db="EMBL/GenBank/DDBJ databases">
        <title>Alkaliphiles isolated from bioreactors.</title>
        <authorList>
            <person name="Salah Z."/>
            <person name="Rout S.P."/>
            <person name="Humphreys P.N."/>
        </authorList>
    </citation>
    <scope>NUCLEOTIDE SEQUENCE [LARGE SCALE GENOMIC DNA]</scope>
    <source>
        <strain evidence="2 3">ZS02</strain>
    </source>
</reference>
<dbReference type="GO" id="GO:0004534">
    <property type="term" value="F:5'-3' RNA exonuclease activity"/>
    <property type="evidence" value="ECO:0007669"/>
    <property type="project" value="TreeGrafter"/>
</dbReference>
<organism evidence="2 3">
    <name type="scientific">Azonexus hydrophilus</name>
    <dbReference type="NCBI Taxonomy" id="418702"/>
    <lineage>
        <taxon>Bacteria</taxon>
        <taxon>Pseudomonadati</taxon>
        <taxon>Pseudomonadota</taxon>
        <taxon>Betaproteobacteria</taxon>
        <taxon>Rhodocyclales</taxon>
        <taxon>Azonexaceae</taxon>
        <taxon>Azonexus</taxon>
    </lineage>
</organism>
<accession>A0A1R1I7X6</accession>
<dbReference type="NCBIfam" id="NF041577">
    <property type="entry name" value="nside_bi_sphtase"/>
    <property type="match status" value="1"/>
</dbReference>
<dbReference type="OrthoDB" id="9804333at2"/>
<proteinExistence type="predicted"/>
<sequence length="279" mass="30267">MNPANFDFHCHSSVSDGLLPPAEVARRAAANGVDLWALTDHDDLGGLDIARETAEAAGMRFVSGVEISIEWNNLPIHIVGLGFDQHHPDLTGGLAALRSGRLERARRMGEALAAIGIPGVFEGAMGYVTNPNLISRAHFARYLVSIGIAREMSGVFQHYLTPGKPGYVDHRWAGLAEAVAWITAAGGVAVVAHPGRYKMSGGDMRKFLDEFKDLGGRAIEVTSGSHSPDHVLHFARLARHYGFHASRGSDFHGPEESYVDLGRLPQLPQDLKPVWRLID</sequence>
<evidence type="ECO:0000313" key="3">
    <source>
        <dbReference type="Proteomes" id="UP000187526"/>
    </source>
</evidence>
<name>A0A1R1I7X6_9RHOO</name>
<comment type="caution">
    <text evidence="2">The sequence shown here is derived from an EMBL/GenBank/DDBJ whole genome shotgun (WGS) entry which is preliminary data.</text>
</comment>
<dbReference type="CDD" id="cd07438">
    <property type="entry name" value="PHP_HisPPase_AMP"/>
    <property type="match status" value="1"/>
</dbReference>
<dbReference type="Gene3D" id="3.20.20.140">
    <property type="entry name" value="Metal-dependent hydrolases"/>
    <property type="match status" value="1"/>
</dbReference>
<dbReference type="Proteomes" id="UP000187526">
    <property type="component" value="Unassembled WGS sequence"/>
</dbReference>
<dbReference type="SUPFAM" id="SSF89550">
    <property type="entry name" value="PHP domain-like"/>
    <property type="match status" value="1"/>
</dbReference>
<dbReference type="AlphaFoldDB" id="A0A1R1I7X6"/>
<dbReference type="RefSeq" id="WP_076093300.1">
    <property type="nucleotide sequence ID" value="NZ_MTHD01000002.1"/>
</dbReference>
<dbReference type="InterPro" id="IPR003141">
    <property type="entry name" value="Pol/His_phosphatase_N"/>
</dbReference>
<dbReference type="PANTHER" id="PTHR42924:SF3">
    <property type="entry name" value="POLYMERASE_HISTIDINOL PHOSPHATASE N-TERMINAL DOMAIN-CONTAINING PROTEIN"/>
    <property type="match status" value="1"/>
</dbReference>
<evidence type="ECO:0000259" key="1">
    <source>
        <dbReference type="SMART" id="SM00481"/>
    </source>
</evidence>
<gene>
    <name evidence="2" type="ORF">BJN45_06665</name>
</gene>
<protein>
    <submittedName>
        <fullName evidence="2">Phosphatase</fullName>
    </submittedName>
</protein>
<dbReference type="Gene3D" id="1.10.150.650">
    <property type="match status" value="1"/>
</dbReference>
<dbReference type="SMART" id="SM00481">
    <property type="entry name" value="POLIIIAc"/>
    <property type="match status" value="1"/>
</dbReference>
<dbReference type="GO" id="GO:0035312">
    <property type="term" value="F:5'-3' DNA exonuclease activity"/>
    <property type="evidence" value="ECO:0007669"/>
    <property type="project" value="TreeGrafter"/>
</dbReference>
<dbReference type="InterPro" id="IPR052018">
    <property type="entry name" value="PHP_domain"/>
</dbReference>
<feature type="domain" description="Polymerase/histidinol phosphatase N-terminal" evidence="1">
    <location>
        <begin position="6"/>
        <end position="71"/>
    </location>
</feature>
<keyword evidence="3" id="KW-1185">Reference proteome</keyword>
<dbReference type="InterPro" id="IPR049742">
    <property type="entry name" value="35NBP"/>
</dbReference>
<dbReference type="Pfam" id="PF02811">
    <property type="entry name" value="PHP"/>
    <property type="match status" value="1"/>
</dbReference>
<dbReference type="InterPro" id="IPR004013">
    <property type="entry name" value="PHP_dom"/>
</dbReference>
<dbReference type="PANTHER" id="PTHR42924">
    <property type="entry name" value="EXONUCLEASE"/>
    <property type="match status" value="1"/>
</dbReference>
<evidence type="ECO:0000313" key="2">
    <source>
        <dbReference type="EMBL" id="OMG54852.1"/>
    </source>
</evidence>
<dbReference type="InterPro" id="IPR016195">
    <property type="entry name" value="Pol/histidinol_Pase-like"/>
</dbReference>
<dbReference type="STRING" id="418702.BJN45_06665"/>